<dbReference type="InterPro" id="IPR000620">
    <property type="entry name" value="EamA_dom"/>
</dbReference>
<dbReference type="Proteomes" id="UP000564378">
    <property type="component" value="Unassembled WGS sequence"/>
</dbReference>
<reference evidence="8 9" key="1">
    <citation type="submission" date="2020-08" db="EMBL/GenBank/DDBJ databases">
        <title>Draft genome sequence of Parasphingopyxis sp. GrpM-11.</title>
        <authorList>
            <person name="Oh J."/>
            <person name="Roh D.-H."/>
        </authorList>
    </citation>
    <scope>NUCLEOTIDE SEQUENCE [LARGE SCALE GENOMIC DNA]</scope>
    <source>
        <strain evidence="8 9">GrpM-11</strain>
    </source>
</reference>
<protein>
    <submittedName>
        <fullName evidence="8">DMT family transporter</fullName>
    </submittedName>
</protein>
<sequence length="314" mass="33806">MNAAPAFEAETSFWTPRILLSFLLIVLIWGSTWIVIKDQIASVPPVWSVCYRFLAGSTAMFLLIALRRQRLWLDRRGQFWAILLGLSQFAFNFNFVYRAEGYITSGLVAVLFALLMVPNAVLGRIFLGQRIKPGFAAGSAIAIAGIAMLFVQEYRLAPVGGDAVYIGIGLTAIAILCASVANILQASDGAKAHPILTLLAWAMFWGMLANAIIALFTAGPPAVDPRPGYFLGILYLGVIGSAVTFPIYFGLIREIGAAQAAYSGVLIPIVAMIISTIFEGYRWSPLALGGAAVAIAGLLLATRVRRPKILRVQG</sequence>
<keyword evidence="3 6" id="KW-0812">Transmembrane</keyword>
<feature type="transmembrane region" description="Helical" evidence="6">
    <location>
        <begin position="18"/>
        <end position="36"/>
    </location>
</feature>
<keyword evidence="5 6" id="KW-0472">Membrane</keyword>
<accession>A0A842HW32</accession>
<evidence type="ECO:0000256" key="2">
    <source>
        <dbReference type="ARBA" id="ARBA00007362"/>
    </source>
</evidence>
<feature type="transmembrane region" description="Helical" evidence="6">
    <location>
        <begin position="196"/>
        <end position="216"/>
    </location>
</feature>
<organism evidence="8 9">
    <name type="scientific">Parasphingopyxis marina</name>
    <dbReference type="NCBI Taxonomy" id="2761622"/>
    <lineage>
        <taxon>Bacteria</taxon>
        <taxon>Pseudomonadati</taxon>
        <taxon>Pseudomonadota</taxon>
        <taxon>Alphaproteobacteria</taxon>
        <taxon>Sphingomonadales</taxon>
        <taxon>Sphingomonadaceae</taxon>
        <taxon>Parasphingopyxis</taxon>
    </lineage>
</organism>
<gene>
    <name evidence="8" type="ORF">H6P80_03575</name>
</gene>
<dbReference type="EMBL" id="JACJVJ010000001">
    <property type="protein sequence ID" value="MBC2776693.1"/>
    <property type="molecule type" value="Genomic_DNA"/>
</dbReference>
<dbReference type="Pfam" id="PF00892">
    <property type="entry name" value="EamA"/>
    <property type="match status" value="2"/>
</dbReference>
<feature type="transmembrane region" description="Helical" evidence="6">
    <location>
        <begin position="103"/>
        <end position="122"/>
    </location>
</feature>
<feature type="domain" description="EamA" evidence="7">
    <location>
        <begin position="166"/>
        <end position="302"/>
    </location>
</feature>
<feature type="transmembrane region" description="Helical" evidence="6">
    <location>
        <begin position="42"/>
        <end position="66"/>
    </location>
</feature>
<feature type="transmembrane region" description="Helical" evidence="6">
    <location>
        <begin position="163"/>
        <end position="184"/>
    </location>
</feature>
<feature type="transmembrane region" description="Helical" evidence="6">
    <location>
        <begin position="134"/>
        <end position="151"/>
    </location>
</feature>
<feature type="transmembrane region" description="Helical" evidence="6">
    <location>
        <begin position="228"/>
        <end position="248"/>
    </location>
</feature>
<feature type="transmembrane region" description="Helical" evidence="6">
    <location>
        <begin position="260"/>
        <end position="278"/>
    </location>
</feature>
<evidence type="ECO:0000256" key="6">
    <source>
        <dbReference type="SAM" id="Phobius"/>
    </source>
</evidence>
<dbReference type="AlphaFoldDB" id="A0A842HW32"/>
<feature type="transmembrane region" description="Helical" evidence="6">
    <location>
        <begin position="284"/>
        <end position="301"/>
    </location>
</feature>
<dbReference type="InterPro" id="IPR050638">
    <property type="entry name" value="AA-Vitamin_Transporters"/>
</dbReference>
<evidence type="ECO:0000313" key="9">
    <source>
        <dbReference type="Proteomes" id="UP000564378"/>
    </source>
</evidence>
<dbReference type="PANTHER" id="PTHR32322">
    <property type="entry name" value="INNER MEMBRANE TRANSPORTER"/>
    <property type="match status" value="1"/>
</dbReference>
<keyword evidence="4 6" id="KW-1133">Transmembrane helix</keyword>
<dbReference type="SUPFAM" id="SSF103481">
    <property type="entry name" value="Multidrug resistance efflux transporter EmrE"/>
    <property type="match status" value="2"/>
</dbReference>
<evidence type="ECO:0000256" key="5">
    <source>
        <dbReference type="ARBA" id="ARBA00023136"/>
    </source>
</evidence>
<comment type="subcellular location">
    <subcellularLocation>
        <location evidence="1">Membrane</location>
        <topology evidence="1">Multi-pass membrane protein</topology>
    </subcellularLocation>
</comment>
<dbReference type="GO" id="GO:0016020">
    <property type="term" value="C:membrane"/>
    <property type="evidence" value="ECO:0007669"/>
    <property type="project" value="UniProtKB-SubCell"/>
</dbReference>
<evidence type="ECO:0000313" key="8">
    <source>
        <dbReference type="EMBL" id="MBC2776693.1"/>
    </source>
</evidence>
<feature type="transmembrane region" description="Helical" evidence="6">
    <location>
        <begin position="78"/>
        <end position="97"/>
    </location>
</feature>
<feature type="domain" description="EamA" evidence="7">
    <location>
        <begin position="19"/>
        <end position="150"/>
    </location>
</feature>
<dbReference type="InterPro" id="IPR037185">
    <property type="entry name" value="EmrE-like"/>
</dbReference>
<dbReference type="PANTHER" id="PTHR32322:SF2">
    <property type="entry name" value="EAMA DOMAIN-CONTAINING PROTEIN"/>
    <property type="match status" value="1"/>
</dbReference>
<comment type="caution">
    <text evidence="8">The sequence shown here is derived from an EMBL/GenBank/DDBJ whole genome shotgun (WGS) entry which is preliminary data.</text>
</comment>
<evidence type="ECO:0000259" key="7">
    <source>
        <dbReference type="Pfam" id="PF00892"/>
    </source>
</evidence>
<comment type="similarity">
    <text evidence="2">Belongs to the EamA transporter family.</text>
</comment>
<name>A0A842HW32_9SPHN</name>
<evidence type="ECO:0000256" key="3">
    <source>
        <dbReference type="ARBA" id="ARBA00022692"/>
    </source>
</evidence>
<evidence type="ECO:0000256" key="1">
    <source>
        <dbReference type="ARBA" id="ARBA00004141"/>
    </source>
</evidence>
<keyword evidence="9" id="KW-1185">Reference proteome</keyword>
<proteinExistence type="inferred from homology"/>
<evidence type="ECO:0000256" key="4">
    <source>
        <dbReference type="ARBA" id="ARBA00022989"/>
    </source>
</evidence>
<dbReference type="RefSeq" id="WP_185799954.1">
    <property type="nucleotide sequence ID" value="NZ_JACJVJ010000001.1"/>
</dbReference>